<dbReference type="Gene3D" id="3.60.15.10">
    <property type="entry name" value="Ribonuclease Z/Hydroxyacylglutathione hydrolase-like"/>
    <property type="match status" value="1"/>
</dbReference>
<evidence type="ECO:0000256" key="1">
    <source>
        <dbReference type="SAM" id="SignalP"/>
    </source>
</evidence>
<dbReference type="InterPro" id="IPR050855">
    <property type="entry name" value="NDM-1-like"/>
</dbReference>
<dbReference type="SUPFAM" id="SSF56281">
    <property type="entry name" value="Metallo-hydrolase/oxidoreductase"/>
    <property type="match status" value="1"/>
</dbReference>
<dbReference type="PANTHER" id="PTHR42951:SF22">
    <property type="entry name" value="METALLO BETA-LACTAMASE SUPERFAMILY LIPOPROTEIN"/>
    <property type="match status" value="1"/>
</dbReference>
<name>A0A1I3WSV6_9HYPH</name>
<reference evidence="3 4" key="1">
    <citation type="submission" date="2016-10" db="EMBL/GenBank/DDBJ databases">
        <authorList>
            <person name="Varghese N."/>
            <person name="Submissions S."/>
        </authorList>
    </citation>
    <scope>NUCLEOTIDE SEQUENCE [LARGE SCALE GENOMIC DNA]</scope>
    <source>
        <strain evidence="3 4">DSM 21822</strain>
    </source>
</reference>
<sequence length="316" mass="35514">MSTRALLAGLLLCTTGSMAFAASDTGEAVQREQYANREILPDPTAAACPDMPRTLTQVSGNLYRHTNAALPALHSGLVLITSEGALVIDPAMTCTTGWLRDEIKSRFNVGIKYVVYTHAHFDHIVGSQLLQDEGATVVAQRNAVEDIVGEKLPVAVPDKVFDDKMTITLGGETVELYHVAPSHSNSMTVVLFPKYKALQCTDICQSGTLPYMDFLDFYYDGWVKTLDWVQKQDVEYIDVGHYKPATKADQQALRDYLVSLHDQILALVRAGNSWDQLWRKVKFTDEQKKWFGYDAMRFANIEGMYRWVSNHRRGVW</sequence>
<dbReference type="AlphaFoldDB" id="A0A1I3WSV6"/>
<keyword evidence="1" id="KW-0732">Signal</keyword>
<protein>
    <submittedName>
        <fullName evidence="3">Glyoxylase, beta-lactamase superfamily II</fullName>
    </submittedName>
</protein>
<dbReference type="Proteomes" id="UP000323300">
    <property type="component" value="Unassembled WGS sequence"/>
</dbReference>
<dbReference type="SMART" id="SM00849">
    <property type="entry name" value="Lactamase_B"/>
    <property type="match status" value="1"/>
</dbReference>
<evidence type="ECO:0000313" key="4">
    <source>
        <dbReference type="Proteomes" id="UP000323300"/>
    </source>
</evidence>
<dbReference type="PANTHER" id="PTHR42951">
    <property type="entry name" value="METALLO-BETA-LACTAMASE DOMAIN-CONTAINING"/>
    <property type="match status" value="1"/>
</dbReference>
<dbReference type="Pfam" id="PF00753">
    <property type="entry name" value="Lactamase_B"/>
    <property type="match status" value="1"/>
</dbReference>
<dbReference type="InterPro" id="IPR036866">
    <property type="entry name" value="RibonucZ/Hydroxyglut_hydro"/>
</dbReference>
<keyword evidence="4" id="KW-1185">Reference proteome</keyword>
<proteinExistence type="predicted"/>
<feature type="domain" description="Metallo-beta-lactamase" evidence="2">
    <location>
        <begin position="73"/>
        <end position="241"/>
    </location>
</feature>
<organism evidence="3 4">
    <name type="scientific">Neomesorhizobium albiziae</name>
    <dbReference type="NCBI Taxonomy" id="335020"/>
    <lineage>
        <taxon>Bacteria</taxon>
        <taxon>Pseudomonadati</taxon>
        <taxon>Pseudomonadota</taxon>
        <taxon>Alphaproteobacteria</taxon>
        <taxon>Hyphomicrobiales</taxon>
        <taxon>Phyllobacteriaceae</taxon>
        <taxon>Neomesorhizobium</taxon>
    </lineage>
</organism>
<dbReference type="OrthoDB" id="420651at2"/>
<dbReference type="EMBL" id="FOSL01000002">
    <property type="protein sequence ID" value="SFK10249.1"/>
    <property type="molecule type" value="Genomic_DNA"/>
</dbReference>
<dbReference type="InterPro" id="IPR001279">
    <property type="entry name" value="Metallo-B-lactamas"/>
</dbReference>
<feature type="signal peptide" evidence="1">
    <location>
        <begin position="1"/>
        <end position="21"/>
    </location>
</feature>
<evidence type="ECO:0000313" key="3">
    <source>
        <dbReference type="EMBL" id="SFK10249.1"/>
    </source>
</evidence>
<feature type="chain" id="PRO_5009302334" evidence="1">
    <location>
        <begin position="22"/>
        <end position="316"/>
    </location>
</feature>
<gene>
    <name evidence="3" type="ORF">SAMN04488498_102454</name>
</gene>
<dbReference type="RefSeq" id="WP_149759157.1">
    <property type="nucleotide sequence ID" value="NZ_BSPE01000028.1"/>
</dbReference>
<accession>A0A1I3WSV6</accession>
<evidence type="ECO:0000259" key="2">
    <source>
        <dbReference type="SMART" id="SM00849"/>
    </source>
</evidence>